<dbReference type="AlphaFoldDB" id="A0A4Y9SQ53"/>
<sequence>MTIYTWDEAKRKTNLRKHGLDFADAPEVLEDSRSYSTEDTRYHYSERRFLTVGFSQGKEVAVIYAEQQNGIRIISFRKASRIERRVLLGA</sequence>
<proteinExistence type="predicted"/>
<dbReference type="Pfam" id="PF04365">
    <property type="entry name" value="BrnT_toxin"/>
    <property type="match status" value="1"/>
</dbReference>
<evidence type="ECO:0000313" key="2">
    <source>
        <dbReference type="Proteomes" id="UP000297729"/>
    </source>
</evidence>
<dbReference type="RefSeq" id="WP_135200516.1">
    <property type="nucleotide sequence ID" value="NZ_SPVG01000048.1"/>
</dbReference>
<reference evidence="1 2" key="1">
    <citation type="submission" date="2019-03" db="EMBL/GenBank/DDBJ databases">
        <title>Draft Genome Sequence of Duganella callidus sp. nov., a Novel Duganella Species Isolated from Cultivated Soil.</title>
        <authorList>
            <person name="Raths R."/>
            <person name="Peta V."/>
            <person name="Bucking H."/>
        </authorList>
    </citation>
    <scope>NUCLEOTIDE SEQUENCE [LARGE SCALE GENOMIC DNA]</scope>
    <source>
        <strain evidence="1 2">DN04</strain>
    </source>
</reference>
<comment type="caution">
    <text evidence="1">The sequence shown here is derived from an EMBL/GenBank/DDBJ whole genome shotgun (WGS) entry which is preliminary data.</text>
</comment>
<gene>
    <name evidence="1" type="ORF">E4L98_05255</name>
</gene>
<dbReference type="Gene3D" id="3.10.450.530">
    <property type="entry name" value="Ribonuclease toxin, BrnT, of type II toxin-antitoxin system"/>
    <property type="match status" value="1"/>
</dbReference>
<dbReference type="InterPro" id="IPR007460">
    <property type="entry name" value="BrnT_toxin"/>
</dbReference>
<protein>
    <submittedName>
        <fullName evidence="1">BrnT family toxin</fullName>
    </submittedName>
</protein>
<dbReference type="EMBL" id="SPVG01000048">
    <property type="protein sequence ID" value="TFW28711.1"/>
    <property type="molecule type" value="Genomic_DNA"/>
</dbReference>
<dbReference type="OrthoDB" id="9798158at2"/>
<organism evidence="1 2">
    <name type="scientific">Duganella callida</name>
    <dbReference type="NCBI Taxonomy" id="2561932"/>
    <lineage>
        <taxon>Bacteria</taxon>
        <taxon>Pseudomonadati</taxon>
        <taxon>Pseudomonadota</taxon>
        <taxon>Betaproteobacteria</taxon>
        <taxon>Burkholderiales</taxon>
        <taxon>Oxalobacteraceae</taxon>
        <taxon>Telluria group</taxon>
        <taxon>Duganella</taxon>
    </lineage>
</organism>
<accession>A0A4Y9SQ53</accession>
<dbReference type="InterPro" id="IPR038573">
    <property type="entry name" value="BrnT_sf"/>
</dbReference>
<name>A0A4Y9SQ53_9BURK</name>
<evidence type="ECO:0000313" key="1">
    <source>
        <dbReference type="EMBL" id="TFW28711.1"/>
    </source>
</evidence>
<dbReference type="Proteomes" id="UP000297729">
    <property type="component" value="Unassembled WGS sequence"/>
</dbReference>
<keyword evidence="2" id="KW-1185">Reference proteome</keyword>